<dbReference type="GO" id="GO:0008194">
    <property type="term" value="F:UDP-glycosyltransferase activity"/>
    <property type="evidence" value="ECO:0007669"/>
    <property type="project" value="InterPro"/>
</dbReference>
<dbReference type="OrthoDB" id="9805366at2"/>
<dbReference type="PANTHER" id="PTHR48050">
    <property type="entry name" value="STEROL 3-BETA-GLUCOSYLTRANSFERASE"/>
    <property type="match status" value="1"/>
</dbReference>
<feature type="domain" description="Erythromycin biosynthesis protein CIII-like C-terminal" evidence="2">
    <location>
        <begin position="298"/>
        <end position="401"/>
    </location>
</feature>
<feature type="domain" description="Glycosyltransferase family 28 N-terminal" evidence="1">
    <location>
        <begin position="3"/>
        <end position="132"/>
    </location>
</feature>
<evidence type="ECO:0000259" key="2">
    <source>
        <dbReference type="Pfam" id="PF06722"/>
    </source>
</evidence>
<accession>A0A0P6XUG7</accession>
<sequence>MRVLITTFGTRGDIQPFVALAQGLAAAGHSVAIAAPEGVRYFIESYNINLIAFENSLLELTHAALEHASSLRDGIRIGRQMRPAIRQMMDEELAAARSFEPELLIYHPKCLGSLSVAELLQIPAVLALPIPFYTPTKAFAVPFMPVFSLGAWANRASYLVNRLSSLMFATTINDFRRKNLGITAISRFANPLLRDNGHPVPILYPYSRHVLPVPSDFPAHVHVTGYWFLDRQAAWQASTELSQFLQAGTAPIYLGFGSMRGQHQTERVALIQAALHQLGLRGILASGWGGLEKQSSSSNVFILDEAPHDWLLPQVAAVVHHGGSGTVAAAARAGKPQVICPFLGDQPFWGQVIARRGVGAAPINQKRLTSERLVVALRTVLEQPSIQTHAAELGQHIRSEDGVAQAINTLESIHATA</sequence>
<keyword evidence="4" id="KW-1185">Reference proteome</keyword>
<dbReference type="GO" id="GO:0016758">
    <property type="term" value="F:hexosyltransferase activity"/>
    <property type="evidence" value="ECO:0007669"/>
    <property type="project" value="InterPro"/>
</dbReference>
<dbReference type="Pfam" id="PF06722">
    <property type="entry name" value="EryCIII-like_C"/>
    <property type="match status" value="1"/>
</dbReference>
<proteinExistence type="predicted"/>
<gene>
    <name evidence="3" type="ORF">SE18_11225</name>
</gene>
<dbReference type="FunFam" id="3.40.50.2000:FF:000009">
    <property type="entry name" value="Sterol 3-beta-glucosyltransferase UGT80A2"/>
    <property type="match status" value="1"/>
</dbReference>
<comment type="caution">
    <text evidence="3">The sequence shown here is derived from an EMBL/GenBank/DDBJ whole genome shotgun (WGS) entry which is preliminary data.</text>
</comment>
<evidence type="ECO:0000313" key="4">
    <source>
        <dbReference type="Proteomes" id="UP000050277"/>
    </source>
</evidence>
<organism evidence="3 4">
    <name type="scientific">Herpetosiphon geysericola</name>
    <dbReference type="NCBI Taxonomy" id="70996"/>
    <lineage>
        <taxon>Bacteria</taxon>
        <taxon>Bacillati</taxon>
        <taxon>Chloroflexota</taxon>
        <taxon>Chloroflexia</taxon>
        <taxon>Herpetosiphonales</taxon>
        <taxon>Herpetosiphonaceae</taxon>
        <taxon>Herpetosiphon</taxon>
    </lineage>
</organism>
<protein>
    <submittedName>
        <fullName evidence="3">Uncharacterized protein</fullName>
    </submittedName>
</protein>
<evidence type="ECO:0000259" key="1">
    <source>
        <dbReference type="Pfam" id="PF03033"/>
    </source>
</evidence>
<evidence type="ECO:0000313" key="3">
    <source>
        <dbReference type="EMBL" id="KPL87054.1"/>
    </source>
</evidence>
<dbReference type="EMBL" id="LGKP01000019">
    <property type="protein sequence ID" value="KPL87054.1"/>
    <property type="molecule type" value="Genomic_DNA"/>
</dbReference>
<dbReference type="AlphaFoldDB" id="A0A0P6XUG7"/>
<dbReference type="InterPro" id="IPR050426">
    <property type="entry name" value="Glycosyltransferase_28"/>
</dbReference>
<name>A0A0P6XUG7_9CHLR</name>
<dbReference type="SUPFAM" id="SSF53756">
    <property type="entry name" value="UDP-Glycosyltransferase/glycogen phosphorylase"/>
    <property type="match status" value="1"/>
</dbReference>
<dbReference type="InterPro" id="IPR002213">
    <property type="entry name" value="UDP_glucos_trans"/>
</dbReference>
<dbReference type="GO" id="GO:0005975">
    <property type="term" value="P:carbohydrate metabolic process"/>
    <property type="evidence" value="ECO:0007669"/>
    <property type="project" value="InterPro"/>
</dbReference>
<dbReference type="Pfam" id="PF03033">
    <property type="entry name" value="Glyco_transf_28"/>
    <property type="match status" value="1"/>
</dbReference>
<dbReference type="PANTHER" id="PTHR48050:SF13">
    <property type="entry name" value="STEROL 3-BETA-GLUCOSYLTRANSFERASE UGT80A2"/>
    <property type="match status" value="1"/>
</dbReference>
<reference evidence="3 4" key="1">
    <citation type="submission" date="2015-07" db="EMBL/GenBank/DDBJ databases">
        <title>Whole genome sequence of Herpetosiphon geysericola DSM 7119.</title>
        <authorList>
            <person name="Hemp J."/>
            <person name="Ward L.M."/>
            <person name="Pace L.A."/>
            <person name="Fischer W.W."/>
        </authorList>
    </citation>
    <scope>NUCLEOTIDE SEQUENCE [LARGE SCALE GENOMIC DNA]</scope>
    <source>
        <strain evidence="3 4">DSM 7119</strain>
    </source>
</reference>
<dbReference type="InterPro" id="IPR010610">
    <property type="entry name" value="EryCIII-like_C"/>
</dbReference>
<dbReference type="Gene3D" id="3.40.50.2000">
    <property type="entry name" value="Glycogen Phosphorylase B"/>
    <property type="match status" value="2"/>
</dbReference>
<dbReference type="CDD" id="cd03784">
    <property type="entry name" value="GT1_Gtf-like"/>
    <property type="match status" value="1"/>
</dbReference>
<dbReference type="Proteomes" id="UP000050277">
    <property type="component" value="Unassembled WGS sequence"/>
</dbReference>
<dbReference type="STRING" id="70996.SE18_11225"/>
<dbReference type="GO" id="GO:0033072">
    <property type="term" value="P:vancomycin biosynthetic process"/>
    <property type="evidence" value="ECO:0007669"/>
    <property type="project" value="UniProtKB-ARBA"/>
</dbReference>
<dbReference type="RefSeq" id="WP_054534547.1">
    <property type="nucleotide sequence ID" value="NZ_LGKP01000019.1"/>
</dbReference>
<dbReference type="InterPro" id="IPR004276">
    <property type="entry name" value="GlycoTrans_28_N"/>
</dbReference>